<proteinExistence type="predicted"/>
<evidence type="ECO:0000313" key="3">
    <source>
        <dbReference type="EMBL" id="CAF5142334.1"/>
    </source>
</evidence>
<feature type="non-terminal residue" evidence="4">
    <location>
        <position position="1"/>
    </location>
</feature>
<dbReference type="PANTHER" id="PTHR47977">
    <property type="entry name" value="RAS-RELATED PROTEIN RAB"/>
    <property type="match status" value="1"/>
</dbReference>
<dbReference type="AlphaFoldDB" id="A0A8S3JBV9"/>
<dbReference type="SMART" id="SM00175">
    <property type="entry name" value="RAB"/>
    <property type="match status" value="1"/>
</dbReference>
<dbReference type="Proteomes" id="UP000681967">
    <property type="component" value="Unassembled WGS sequence"/>
</dbReference>
<gene>
    <name evidence="3" type="ORF">BYL167_LOCUS70427</name>
    <name evidence="4" type="ORF">GIL414_LOCUS80847</name>
</gene>
<reference evidence="4" key="1">
    <citation type="submission" date="2021-02" db="EMBL/GenBank/DDBJ databases">
        <authorList>
            <person name="Nowell W R."/>
        </authorList>
    </citation>
    <scope>NUCLEOTIDE SEQUENCE</scope>
</reference>
<dbReference type="InterPro" id="IPR001806">
    <property type="entry name" value="Small_GTPase"/>
</dbReference>
<dbReference type="EMBL" id="CAJOBH010252741">
    <property type="protein sequence ID" value="CAF5142334.1"/>
    <property type="molecule type" value="Genomic_DNA"/>
</dbReference>
<dbReference type="InterPro" id="IPR027417">
    <property type="entry name" value="P-loop_NTPase"/>
</dbReference>
<dbReference type="FunFam" id="3.40.50.300:FF:001447">
    <property type="entry name" value="Ras-related protein Rab-1B"/>
    <property type="match status" value="1"/>
</dbReference>
<dbReference type="PROSITE" id="PS51419">
    <property type="entry name" value="RAB"/>
    <property type="match status" value="1"/>
</dbReference>
<evidence type="ECO:0000256" key="1">
    <source>
        <dbReference type="ARBA" id="ARBA00022741"/>
    </source>
</evidence>
<dbReference type="Proteomes" id="UP000681720">
    <property type="component" value="Unassembled WGS sequence"/>
</dbReference>
<dbReference type="InterPro" id="IPR005225">
    <property type="entry name" value="Small_GTP-bd"/>
</dbReference>
<dbReference type="GO" id="GO:0005525">
    <property type="term" value="F:GTP binding"/>
    <property type="evidence" value="ECO:0007669"/>
    <property type="project" value="UniProtKB-KW"/>
</dbReference>
<dbReference type="PRINTS" id="PR00449">
    <property type="entry name" value="RASTRNSFRMNG"/>
</dbReference>
<comment type="caution">
    <text evidence="4">The sequence shown here is derived from an EMBL/GenBank/DDBJ whole genome shotgun (WGS) entry which is preliminary data.</text>
</comment>
<evidence type="ECO:0000313" key="4">
    <source>
        <dbReference type="EMBL" id="CAF5214068.1"/>
    </source>
</evidence>
<evidence type="ECO:0000313" key="5">
    <source>
        <dbReference type="Proteomes" id="UP000681720"/>
    </source>
</evidence>
<sequence length="129" mass="14805">DDTFSENSITTLGVDFKCRTIEINGRKVMLQMWDTAGEEKFGTLQSRYYEGTHGVIAIIDLTNEQSLENILKWGEEFDRHRLDATSVVIVGNKCDLIHERVIAAETIQVRRKLSDKFAEFVLLSLLEIR</sequence>
<dbReference type="SUPFAM" id="SSF52540">
    <property type="entry name" value="P-loop containing nucleoside triphosphate hydrolases"/>
    <property type="match status" value="1"/>
</dbReference>
<dbReference type="PROSITE" id="PS51421">
    <property type="entry name" value="RAS"/>
    <property type="match status" value="1"/>
</dbReference>
<name>A0A8S3JBV9_9BILA</name>
<dbReference type="InterPro" id="IPR050227">
    <property type="entry name" value="Rab"/>
</dbReference>
<organism evidence="4 5">
    <name type="scientific">Rotaria magnacalcarata</name>
    <dbReference type="NCBI Taxonomy" id="392030"/>
    <lineage>
        <taxon>Eukaryota</taxon>
        <taxon>Metazoa</taxon>
        <taxon>Spiralia</taxon>
        <taxon>Gnathifera</taxon>
        <taxon>Rotifera</taxon>
        <taxon>Eurotatoria</taxon>
        <taxon>Bdelloidea</taxon>
        <taxon>Philodinida</taxon>
        <taxon>Philodinidae</taxon>
        <taxon>Rotaria</taxon>
    </lineage>
</organism>
<dbReference type="EMBL" id="CAJOBJ010355905">
    <property type="protein sequence ID" value="CAF5214068.1"/>
    <property type="molecule type" value="Genomic_DNA"/>
</dbReference>
<evidence type="ECO:0000256" key="2">
    <source>
        <dbReference type="ARBA" id="ARBA00023134"/>
    </source>
</evidence>
<keyword evidence="1" id="KW-0547">Nucleotide-binding</keyword>
<dbReference type="CDD" id="cd00154">
    <property type="entry name" value="Rab"/>
    <property type="match status" value="1"/>
</dbReference>
<dbReference type="SMART" id="SM00173">
    <property type="entry name" value="RAS"/>
    <property type="match status" value="1"/>
</dbReference>
<keyword evidence="2" id="KW-0342">GTP-binding</keyword>
<protein>
    <submittedName>
        <fullName evidence="4">Uncharacterized protein</fullName>
    </submittedName>
</protein>
<dbReference type="GO" id="GO:0003924">
    <property type="term" value="F:GTPase activity"/>
    <property type="evidence" value="ECO:0007669"/>
    <property type="project" value="InterPro"/>
</dbReference>
<accession>A0A8S3JBV9</accession>
<dbReference type="Pfam" id="PF00071">
    <property type="entry name" value="Ras"/>
    <property type="match status" value="1"/>
</dbReference>
<dbReference type="NCBIfam" id="TIGR00231">
    <property type="entry name" value="small_GTP"/>
    <property type="match status" value="1"/>
</dbReference>
<dbReference type="Gene3D" id="3.40.50.300">
    <property type="entry name" value="P-loop containing nucleotide triphosphate hydrolases"/>
    <property type="match status" value="1"/>
</dbReference>